<evidence type="ECO:0000313" key="3">
    <source>
        <dbReference type="EMBL" id="ANF22403.1"/>
    </source>
</evidence>
<dbReference type="InterPro" id="IPR008553">
    <property type="entry name" value="DUF835"/>
</dbReference>
<dbReference type="Pfam" id="PF05763">
    <property type="entry name" value="DUF835"/>
    <property type="match status" value="1"/>
</dbReference>
<keyword evidence="1" id="KW-1133">Transmembrane helix</keyword>
<dbReference type="Proteomes" id="UP000076969">
    <property type="component" value="Chromosome"/>
</dbReference>
<accession>A0A172WG43</accession>
<feature type="transmembrane region" description="Helical" evidence="1">
    <location>
        <begin position="129"/>
        <end position="147"/>
    </location>
</feature>
<dbReference type="RefSeq" id="WP_068665067.1">
    <property type="nucleotide sequence ID" value="NZ_CP015520.1"/>
</dbReference>
<reference evidence="4" key="1">
    <citation type="journal article" date="2016" name="Syst. Appl. Microbiol.">
        <title>Thermococcus piezophilus sp. nov., a novel hyperthermophilic and piezophilic archaeon with a broad pressure range for growth, isolated from a deepest hydrothermal vent at the Mid-Cayman Rise.</title>
        <authorList>
            <person name="Dalmasso C."/>
            <person name="Oger P."/>
            <person name="Selva G."/>
            <person name="Courtine D."/>
            <person name="L'Haridon S."/>
            <person name="Garlaschelli A."/>
            <person name="Roussel E."/>
            <person name="Miyazaki J."/>
            <person name="Reveillaud J."/>
            <person name="Jebbar M."/>
            <person name="Takai K."/>
            <person name="Maignien L."/>
            <person name="Alain K."/>
        </authorList>
    </citation>
    <scope>NUCLEOTIDE SEQUENCE [LARGE SCALE GENOMIC DNA]</scope>
    <source>
        <strain evidence="4">CDGS</strain>
    </source>
</reference>
<feature type="transmembrane region" description="Helical" evidence="1">
    <location>
        <begin position="29"/>
        <end position="45"/>
    </location>
</feature>
<dbReference type="AlphaFoldDB" id="A0A172WG43"/>
<gene>
    <name evidence="3" type="ORF">A7C91_03870</name>
</gene>
<protein>
    <recommendedName>
        <fullName evidence="2">DUF835 domain-containing protein</fullName>
    </recommendedName>
</protein>
<dbReference type="EMBL" id="CP015520">
    <property type="protein sequence ID" value="ANF22403.1"/>
    <property type="molecule type" value="Genomic_DNA"/>
</dbReference>
<dbReference type="GeneID" id="28495302"/>
<evidence type="ECO:0000313" key="4">
    <source>
        <dbReference type="Proteomes" id="UP000076969"/>
    </source>
</evidence>
<keyword evidence="1" id="KW-0472">Membrane</keyword>
<keyword evidence="4" id="KW-1185">Reference proteome</keyword>
<feature type="transmembrane region" description="Helical" evidence="1">
    <location>
        <begin position="51"/>
        <end position="70"/>
    </location>
</feature>
<proteinExistence type="predicted"/>
<dbReference type="KEGG" id="tpie:A7C91_03870"/>
<organism evidence="3 4">
    <name type="scientific">Thermococcus piezophilus</name>
    <dbReference type="NCBI Taxonomy" id="1712654"/>
    <lineage>
        <taxon>Archaea</taxon>
        <taxon>Methanobacteriati</taxon>
        <taxon>Methanobacteriota</taxon>
        <taxon>Thermococci</taxon>
        <taxon>Thermococcales</taxon>
        <taxon>Thermococcaceae</taxon>
        <taxon>Thermococcus</taxon>
    </lineage>
</organism>
<feature type="transmembrane region" description="Helical" evidence="1">
    <location>
        <begin position="82"/>
        <end position="98"/>
    </location>
</feature>
<dbReference type="PANTHER" id="PTHR33531:SF7">
    <property type="entry name" value="HYPOTHETICAL MEMBRANE PROTEIN, CONSERVED"/>
    <property type="match status" value="1"/>
</dbReference>
<dbReference type="OrthoDB" id="86314at2157"/>
<feature type="domain" description="DUF835" evidence="2">
    <location>
        <begin position="215"/>
        <end position="318"/>
    </location>
</feature>
<sequence>MIEFVFGVALIVSYVLLFYNYHATGRKALAYYALAWFSLSVHFFVPEKSVYIVGLAFFAFLVWLGNLRASEELLCNISYVRELRYFSAVPLAGLIFLFPEHMTYSMVVLAGSVAFSGIYLLLTRNESLRLMGILEMAFAVIVFLRGYYFTNQYIGLVTAVFAVVLAYVSIKTFLDSSFIGEFELSDVKLELKHGLTMMPSVPDDILEGALVFSRVRKDRSNWFWITKLSEERAISPTNLARMLDMAVKFMKSASDLGKNAVIVIDGLEYLILENGFVPVMKFLSALRDYSLLNGATVILIGDDSFLDERERQILRKLFD</sequence>
<feature type="transmembrane region" description="Helical" evidence="1">
    <location>
        <begin position="153"/>
        <end position="170"/>
    </location>
</feature>
<feature type="transmembrane region" description="Helical" evidence="1">
    <location>
        <begin position="6"/>
        <end position="22"/>
    </location>
</feature>
<evidence type="ECO:0000259" key="2">
    <source>
        <dbReference type="Pfam" id="PF05763"/>
    </source>
</evidence>
<keyword evidence="1" id="KW-0812">Transmembrane</keyword>
<evidence type="ECO:0000256" key="1">
    <source>
        <dbReference type="SAM" id="Phobius"/>
    </source>
</evidence>
<name>A0A172WG43_9EURY</name>
<feature type="transmembrane region" description="Helical" evidence="1">
    <location>
        <begin position="104"/>
        <end position="122"/>
    </location>
</feature>
<dbReference type="PANTHER" id="PTHR33531">
    <property type="entry name" value="RUBRERYTHRIN SUBFAMILY"/>
    <property type="match status" value="1"/>
</dbReference>